<comment type="caution">
    <text evidence="6">The sequence shown here is derived from an EMBL/GenBank/DDBJ whole genome shotgun (WGS) entry which is preliminary data.</text>
</comment>
<dbReference type="SUPFAM" id="SSF48371">
    <property type="entry name" value="ARM repeat"/>
    <property type="match status" value="1"/>
</dbReference>
<dbReference type="AlphaFoldDB" id="A0A9Q1F9U1"/>
<evidence type="ECO:0000259" key="5">
    <source>
        <dbReference type="Pfam" id="PF12333"/>
    </source>
</evidence>
<evidence type="ECO:0000256" key="2">
    <source>
        <dbReference type="ARBA" id="ARBA00006427"/>
    </source>
</evidence>
<dbReference type="Pfam" id="PF12333">
    <property type="entry name" value="Ipi1_N"/>
    <property type="match status" value="1"/>
</dbReference>
<comment type="similarity">
    <text evidence="2">Belongs to the IPI1/TEX10 family.</text>
</comment>
<comment type="subcellular location">
    <subcellularLocation>
        <location evidence="1">Nucleus</location>
    </subcellularLocation>
</comment>
<dbReference type="InterPro" id="IPR024679">
    <property type="entry name" value="Ipi1_N"/>
</dbReference>
<dbReference type="Gene3D" id="1.25.10.10">
    <property type="entry name" value="Leucine-rich Repeat Variant"/>
    <property type="match status" value="1"/>
</dbReference>
<name>A0A9Q1F9U1_SYNKA</name>
<evidence type="ECO:0000256" key="1">
    <source>
        <dbReference type="ARBA" id="ARBA00004123"/>
    </source>
</evidence>
<dbReference type="GO" id="GO:0071339">
    <property type="term" value="C:MLL1 complex"/>
    <property type="evidence" value="ECO:0007669"/>
    <property type="project" value="TreeGrafter"/>
</dbReference>
<sequence>MTKKRKRQDDFQKVKLKVGKKKPKADNATDVNFRTKGIRLPEQLKTDGTGPTTHRHLNIKDLLSQLHHYSGGVKQGALVGLRELLSLHPHLLDQHLSSVLSEVAAVFTDKDATVRAAAVRLLRFVAQCVPAERVAPFFPLLSAHLTCAMTHIVEGIQEDALRRRLSPAGKGGEERKVGGWALSVIPGRTVTAQKWRLTVLTRLGGFLQAVVEERPAEERGSLGDFLDREDKGRGFVTPLELNWEEQPFQKGGLQVYENSGAQPAVASTFRLRPDTEPGAGVAEGLISVETVRGFAATCCAALLQSATKRMTWMPGSAAHT</sequence>
<feature type="compositionally biased region" description="Basic residues" evidence="4">
    <location>
        <begin position="14"/>
        <end position="23"/>
    </location>
</feature>
<evidence type="ECO:0000313" key="7">
    <source>
        <dbReference type="Proteomes" id="UP001152622"/>
    </source>
</evidence>
<keyword evidence="7" id="KW-1185">Reference proteome</keyword>
<accession>A0A9Q1F9U1</accession>
<protein>
    <recommendedName>
        <fullName evidence="5">Pre-rRNA-processing protein Ipi1 N-terminal domain-containing protein</fullName>
    </recommendedName>
</protein>
<dbReference type="OrthoDB" id="361362at2759"/>
<gene>
    <name evidence="6" type="ORF">SKAU_G00214540</name>
</gene>
<proteinExistence type="inferred from homology"/>
<evidence type="ECO:0000256" key="3">
    <source>
        <dbReference type="ARBA" id="ARBA00023242"/>
    </source>
</evidence>
<keyword evidence="3" id="KW-0539">Nucleus</keyword>
<dbReference type="InterPro" id="IPR016024">
    <property type="entry name" value="ARM-type_fold"/>
</dbReference>
<dbReference type="PANTHER" id="PTHR16056:SF2">
    <property type="entry name" value="TESTIS-EXPRESSED PROTEIN 10"/>
    <property type="match status" value="1"/>
</dbReference>
<evidence type="ECO:0000313" key="6">
    <source>
        <dbReference type="EMBL" id="KAJ8353887.1"/>
    </source>
</evidence>
<evidence type="ECO:0000256" key="4">
    <source>
        <dbReference type="SAM" id="MobiDB-lite"/>
    </source>
</evidence>
<dbReference type="Proteomes" id="UP001152622">
    <property type="component" value="Chromosome 7"/>
</dbReference>
<organism evidence="6 7">
    <name type="scientific">Synaphobranchus kaupii</name>
    <name type="common">Kaup's arrowtooth eel</name>
    <dbReference type="NCBI Taxonomy" id="118154"/>
    <lineage>
        <taxon>Eukaryota</taxon>
        <taxon>Metazoa</taxon>
        <taxon>Chordata</taxon>
        <taxon>Craniata</taxon>
        <taxon>Vertebrata</taxon>
        <taxon>Euteleostomi</taxon>
        <taxon>Actinopterygii</taxon>
        <taxon>Neopterygii</taxon>
        <taxon>Teleostei</taxon>
        <taxon>Anguilliformes</taxon>
        <taxon>Synaphobranchidae</taxon>
        <taxon>Synaphobranchus</taxon>
    </lineage>
</organism>
<feature type="region of interest" description="Disordered" evidence="4">
    <location>
        <begin position="1"/>
        <end position="27"/>
    </location>
</feature>
<dbReference type="InterPro" id="IPR011989">
    <property type="entry name" value="ARM-like"/>
</dbReference>
<reference evidence="6" key="1">
    <citation type="journal article" date="2023" name="Science">
        <title>Genome structures resolve the early diversification of teleost fishes.</title>
        <authorList>
            <person name="Parey E."/>
            <person name="Louis A."/>
            <person name="Montfort J."/>
            <person name="Bouchez O."/>
            <person name="Roques C."/>
            <person name="Iampietro C."/>
            <person name="Lluch J."/>
            <person name="Castinel A."/>
            <person name="Donnadieu C."/>
            <person name="Desvignes T."/>
            <person name="Floi Bucao C."/>
            <person name="Jouanno E."/>
            <person name="Wen M."/>
            <person name="Mejri S."/>
            <person name="Dirks R."/>
            <person name="Jansen H."/>
            <person name="Henkel C."/>
            <person name="Chen W.J."/>
            <person name="Zahm M."/>
            <person name="Cabau C."/>
            <person name="Klopp C."/>
            <person name="Thompson A.W."/>
            <person name="Robinson-Rechavi M."/>
            <person name="Braasch I."/>
            <person name="Lecointre G."/>
            <person name="Bobe J."/>
            <person name="Postlethwait J.H."/>
            <person name="Berthelot C."/>
            <person name="Roest Crollius H."/>
            <person name="Guiguen Y."/>
        </authorList>
    </citation>
    <scope>NUCLEOTIDE SEQUENCE</scope>
    <source>
        <strain evidence="6">WJC10195</strain>
    </source>
</reference>
<dbReference type="PANTHER" id="PTHR16056">
    <property type="entry name" value="REGULATOR OF MICROTUBULE DYNAMICS PROTEIN"/>
    <property type="match status" value="1"/>
</dbReference>
<feature type="domain" description="Pre-rRNA-processing protein Ipi1 N-terminal" evidence="5">
    <location>
        <begin position="133"/>
        <end position="162"/>
    </location>
</feature>
<dbReference type="EMBL" id="JAINUF010000007">
    <property type="protein sequence ID" value="KAJ8353887.1"/>
    <property type="molecule type" value="Genomic_DNA"/>
</dbReference>